<gene>
    <name evidence="2" type="ORF">K0O23_18300</name>
</gene>
<evidence type="ECO:0000313" key="2">
    <source>
        <dbReference type="EMBL" id="MBW7469032.1"/>
    </source>
</evidence>
<dbReference type="InterPro" id="IPR029044">
    <property type="entry name" value="Nucleotide-diphossugar_trans"/>
</dbReference>
<feature type="domain" description="Glycosyltransferase 2-like" evidence="1">
    <location>
        <begin position="5"/>
        <end position="185"/>
    </location>
</feature>
<dbReference type="InterPro" id="IPR001173">
    <property type="entry name" value="Glyco_trans_2-like"/>
</dbReference>
<dbReference type="Pfam" id="PF00535">
    <property type="entry name" value="Glycos_transf_2"/>
    <property type="match status" value="1"/>
</dbReference>
<dbReference type="PANTHER" id="PTHR43179">
    <property type="entry name" value="RHAMNOSYLTRANSFERASE WBBL"/>
    <property type="match status" value="1"/>
</dbReference>
<proteinExistence type="predicted"/>
<keyword evidence="3" id="KW-1185">Reference proteome</keyword>
<dbReference type="EMBL" id="JAHYXK010000025">
    <property type="protein sequence ID" value="MBW7469032.1"/>
    <property type="molecule type" value="Genomic_DNA"/>
</dbReference>
<reference evidence="2 3" key="1">
    <citation type="journal article" date="2016" name="Int. J. Syst. Evol. Microbiol.">
        <title>Pontibacter aydingkolensis sp. nov., isolated from soil of a salt lake.</title>
        <authorList>
            <person name="Osman G."/>
            <person name="Zhang T."/>
            <person name="Lou K."/>
            <person name="Gao Y."/>
            <person name="Chang W."/>
            <person name="Lin Q."/>
            <person name="Yang H.M."/>
            <person name="Huo X.D."/>
            <person name="Wang N."/>
        </authorList>
    </citation>
    <scope>NUCLEOTIDE SEQUENCE [LARGE SCALE GENOMIC DNA]</scope>
    <source>
        <strain evidence="2 3">KACC 19255</strain>
    </source>
</reference>
<dbReference type="Proteomes" id="UP000813018">
    <property type="component" value="Unassembled WGS sequence"/>
</dbReference>
<sequence>MTASIVTYNNNREVLLQAINSFLDTSLEIHLILVDNSPANTLCDITSDSRVTYIFNNANLGFGAAHNIAIRQAQKLSEYHIVLNPDVYFNKGTIEKLYQYMNQKSGVGLVMPKVLYPDNSIQYLCKLLPTPKDLFLRRFMKGNKDALDKRNQIFELRFTNYTNEMSVPYLSGCFMFLRCSILEEVGLFDERIFMYSEDLDLSRRIHQKYDTKFYPEAMIYHHFAKGSHKSLKLLWYAIQGNIIYFNKWGWFSDRERDSINEAALEKLEADVK</sequence>
<accession>A0ABS7CZS5</accession>
<comment type="caution">
    <text evidence="2">The sequence shown here is derived from an EMBL/GenBank/DDBJ whole genome shotgun (WGS) entry which is preliminary data.</text>
</comment>
<dbReference type="CDD" id="cd04186">
    <property type="entry name" value="GT_2_like_c"/>
    <property type="match status" value="1"/>
</dbReference>
<evidence type="ECO:0000313" key="3">
    <source>
        <dbReference type="Proteomes" id="UP000813018"/>
    </source>
</evidence>
<dbReference type="SUPFAM" id="SSF53448">
    <property type="entry name" value="Nucleotide-diphospho-sugar transferases"/>
    <property type="match status" value="1"/>
</dbReference>
<evidence type="ECO:0000259" key="1">
    <source>
        <dbReference type="Pfam" id="PF00535"/>
    </source>
</evidence>
<name>A0ABS7CZS5_9BACT</name>
<organism evidence="2 3">
    <name type="scientific">Pontibacter aydingkolensis</name>
    <dbReference type="NCBI Taxonomy" id="1911536"/>
    <lineage>
        <taxon>Bacteria</taxon>
        <taxon>Pseudomonadati</taxon>
        <taxon>Bacteroidota</taxon>
        <taxon>Cytophagia</taxon>
        <taxon>Cytophagales</taxon>
        <taxon>Hymenobacteraceae</taxon>
        <taxon>Pontibacter</taxon>
    </lineage>
</organism>
<dbReference type="PANTHER" id="PTHR43179:SF10">
    <property type="entry name" value="GLYCOSYL TRANSFERASE"/>
    <property type="match status" value="1"/>
</dbReference>
<protein>
    <submittedName>
        <fullName evidence="2">Glycosyltransferase family 2 protein</fullName>
    </submittedName>
</protein>
<dbReference type="Gene3D" id="3.90.550.10">
    <property type="entry name" value="Spore Coat Polysaccharide Biosynthesis Protein SpsA, Chain A"/>
    <property type="match status" value="1"/>
</dbReference>